<keyword evidence="1" id="KW-1133">Transmembrane helix</keyword>
<feature type="transmembrane region" description="Helical" evidence="1">
    <location>
        <begin position="183"/>
        <end position="200"/>
    </location>
</feature>
<feature type="transmembrane region" description="Helical" evidence="1">
    <location>
        <begin position="343"/>
        <end position="363"/>
    </location>
</feature>
<comment type="caution">
    <text evidence="2">The sequence shown here is derived from an EMBL/GenBank/DDBJ whole genome shotgun (WGS) entry which is preliminary data.</text>
</comment>
<dbReference type="EMBL" id="MWPV01000003">
    <property type="protein sequence ID" value="OUL57645.1"/>
    <property type="molecule type" value="Genomic_DNA"/>
</dbReference>
<reference evidence="2 3" key="1">
    <citation type="submission" date="2017-02" db="EMBL/GenBank/DDBJ databases">
        <title>Pseudoalteromonas ulvae TC14 Genome.</title>
        <authorList>
            <person name="Molmeret M."/>
        </authorList>
    </citation>
    <scope>NUCLEOTIDE SEQUENCE [LARGE SCALE GENOMIC DNA]</scope>
    <source>
        <strain evidence="2">TC14</strain>
    </source>
</reference>
<feature type="transmembrane region" description="Helical" evidence="1">
    <location>
        <begin position="106"/>
        <end position="131"/>
    </location>
</feature>
<dbReference type="AlphaFoldDB" id="A0A244CPX3"/>
<dbReference type="OrthoDB" id="6399049at2"/>
<evidence type="ECO:0000313" key="2">
    <source>
        <dbReference type="EMBL" id="OUL57645.1"/>
    </source>
</evidence>
<feature type="transmembrane region" description="Helical" evidence="1">
    <location>
        <begin position="21"/>
        <end position="51"/>
    </location>
</feature>
<feature type="transmembrane region" description="Helical" evidence="1">
    <location>
        <begin position="244"/>
        <end position="266"/>
    </location>
</feature>
<keyword evidence="1" id="KW-0812">Transmembrane</keyword>
<feature type="transmembrane region" description="Helical" evidence="1">
    <location>
        <begin position="63"/>
        <end position="85"/>
    </location>
</feature>
<name>A0A244CPX3_PSEDV</name>
<keyword evidence="3" id="KW-1185">Reference proteome</keyword>
<proteinExistence type="predicted"/>
<dbReference type="InterPro" id="IPR049458">
    <property type="entry name" value="EpsG-like"/>
</dbReference>
<feature type="transmembrane region" description="Helical" evidence="1">
    <location>
        <begin position="137"/>
        <end position="155"/>
    </location>
</feature>
<feature type="transmembrane region" description="Helical" evidence="1">
    <location>
        <begin position="207"/>
        <end position="232"/>
    </location>
</feature>
<evidence type="ECO:0000256" key="1">
    <source>
        <dbReference type="SAM" id="Phobius"/>
    </source>
</evidence>
<evidence type="ECO:0008006" key="4">
    <source>
        <dbReference type="Google" id="ProtNLM"/>
    </source>
</evidence>
<sequence>MFVNNLAIRELSPVDSIRNRLALCGFGVSVLLILWFIVPTILWLALTFLFALSFHQSYRSNTLALVVSATLAFLVSSRYVGFLWGGADDMPSYFMAYQNYRDYSGMLATSLIYAKHADFLFGLFSWAVAAVSDNHAFIYYFVTLFLTYVLIWCFFKMTGVANPFLCFLLTVLFYKLFQSQWHLIRACMAIPILLSGILLARNNFKKGFLIFIIGGLFHFSTFFMLFPLLLLGRYLDKKWQAADIIKFLVLFFGAVIGVVLSVKLLSATTSNYMLNKIATRLVFEPSFAKAPTFLFMLIINIAAIPGYLRTSNIHFFRVFNIFSFINFLCLCAIFVIGDELHRILLPLYLLYPLVLFYACEYLNPKPLLYVFIVGLISFLLFAFTYVIWINESNFYYLAPLEKHPLEFNGVDHVRHFKTYLIEDITYYDGYRNK</sequence>
<feature type="transmembrane region" description="Helical" evidence="1">
    <location>
        <begin position="314"/>
        <end position="336"/>
    </location>
</feature>
<dbReference type="Pfam" id="PF14897">
    <property type="entry name" value="EpsG"/>
    <property type="match status" value="1"/>
</dbReference>
<keyword evidence="1" id="KW-0472">Membrane</keyword>
<accession>A0A244CPX3</accession>
<feature type="transmembrane region" description="Helical" evidence="1">
    <location>
        <begin position="160"/>
        <end position="177"/>
    </location>
</feature>
<organism evidence="2 3">
    <name type="scientific">Pseudoalteromonas ulvae</name>
    <dbReference type="NCBI Taxonomy" id="107327"/>
    <lineage>
        <taxon>Bacteria</taxon>
        <taxon>Pseudomonadati</taxon>
        <taxon>Pseudomonadota</taxon>
        <taxon>Gammaproteobacteria</taxon>
        <taxon>Alteromonadales</taxon>
        <taxon>Pseudoalteromonadaceae</taxon>
        <taxon>Pseudoalteromonas</taxon>
    </lineage>
</organism>
<dbReference type="Proteomes" id="UP000194841">
    <property type="component" value="Unassembled WGS sequence"/>
</dbReference>
<gene>
    <name evidence="2" type="ORF">B1199_11305</name>
</gene>
<protein>
    <recommendedName>
        <fullName evidence="4">EpsG family protein</fullName>
    </recommendedName>
</protein>
<evidence type="ECO:0000313" key="3">
    <source>
        <dbReference type="Proteomes" id="UP000194841"/>
    </source>
</evidence>
<feature type="transmembrane region" description="Helical" evidence="1">
    <location>
        <begin position="369"/>
        <end position="388"/>
    </location>
</feature>
<feature type="transmembrane region" description="Helical" evidence="1">
    <location>
        <begin position="287"/>
        <end position="308"/>
    </location>
</feature>